<dbReference type="InterPro" id="IPR003793">
    <property type="entry name" value="UPF0166"/>
</dbReference>
<dbReference type="EMBL" id="CP001674">
    <property type="protein sequence ID" value="ACT49255.1"/>
    <property type="molecule type" value="Genomic_DNA"/>
</dbReference>
<sequence>MQGFQPTFYTAQNRHHEQRPMHDWLLDEARKLGIKGATIIPASQGYGHDGVLHAAHFFELADQPVLVVMIVQASEADQFFAVLAQHALSLFYVKTPVEFGTTG</sequence>
<dbReference type="InterPro" id="IPR015867">
    <property type="entry name" value="N-reg_PII/ATP_PRibTrfase_C"/>
</dbReference>
<dbReference type="Proteomes" id="UP000002743">
    <property type="component" value="Chromosome"/>
</dbReference>
<evidence type="ECO:0000313" key="3">
    <source>
        <dbReference type="Proteomes" id="UP000002743"/>
    </source>
</evidence>
<dbReference type="RefSeq" id="WP_015829061.1">
    <property type="nucleotide sequence ID" value="NC_012969.1"/>
</dbReference>
<dbReference type="Gene3D" id="3.30.70.120">
    <property type="match status" value="1"/>
</dbReference>
<dbReference type="eggNOG" id="COG1993">
    <property type="taxonomic scope" value="Bacteria"/>
</dbReference>
<dbReference type="InterPro" id="IPR011322">
    <property type="entry name" value="N-reg_PII-like_a/b"/>
</dbReference>
<accession>C6X7L3</accession>
<dbReference type="Pfam" id="PF02641">
    <property type="entry name" value="DUF190"/>
    <property type="match status" value="1"/>
</dbReference>
<evidence type="ECO:0000313" key="2">
    <source>
        <dbReference type="EMBL" id="ACT49255.1"/>
    </source>
</evidence>
<dbReference type="SUPFAM" id="SSF54913">
    <property type="entry name" value="GlnB-like"/>
    <property type="match status" value="1"/>
</dbReference>
<evidence type="ECO:0000256" key="1">
    <source>
        <dbReference type="ARBA" id="ARBA00010554"/>
    </source>
</evidence>
<dbReference type="HOGENOM" id="CLU_168952_0_0_4"/>
<dbReference type="PANTHER" id="PTHR35983:SF1">
    <property type="entry name" value="UPF0166 PROTEIN TM_0021"/>
    <property type="match status" value="1"/>
</dbReference>
<dbReference type="KEGG" id="mei:Msip34_0006"/>
<comment type="similarity">
    <text evidence="1">Belongs to the UPF0166 family.</text>
</comment>
<dbReference type="OrthoDB" id="5339790at2"/>
<organism evidence="2 3">
    <name type="scientific">Methylovorus glucosotrophus (strain SIP3-4)</name>
    <dbReference type="NCBI Taxonomy" id="582744"/>
    <lineage>
        <taxon>Bacteria</taxon>
        <taxon>Pseudomonadati</taxon>
        <taxon>Pseudomonadota</taxon>
        <taxon>Betaproteobacteria</taxon>
        <taxon>Nitrosomonadales</taxon>
        <taxon>Methylophilaceae</taxon>
        <taxon>Methylovorus</taxon>
    </lineage>
</organism>
<reference evidence="2 3" key="2">
    <citation type="journal article" date="2011" name="J. Bacteriol.">
        <title>Genomes of three methylotrophs from a single niche uncover genetic and metabolic divergence of Methylophilaceae.</title>
        <authorList>
            <person name="Lapidus A."/>
            <person name="Clum A."/>
            <person name="Labutti K."/>
            <person name="Kaluzhnaya M.G."/>
            <person name="Lim S."/>
            <person name="Beck D.A."/>
            <person name="Glavina Del Rio T."/>
            <person name="Nolan M."/>
            <person name="Mavromatis K."/>
            <person name="Huntemann M."/>
            <person name="Lucas S."/>
            <person name="Lidstrom M.E."/>
            <person name="Ivanova N."/>
            <person name="Chistoserdova L."/>
        </authorList>
    </citation>
    <scope>NUCLEOTIDE SEQUENCE [LARGE SCALE GENOMIC DNA]</scope>
    <source>
        <strain evidence="2 3">SIP3-4</strain>
    </source>
</reference>
<gene>
    <name evidence="2" type="ordered locus">Msip34_0006</name>
</gene>
<protein>
    <submittedName>
        <fullName evidence="2">Uncharacterized protein</fullName>
    </submittedName>
</protein>
<dbReference type="STRING" id="582744.Msip34_0006"/>
<dbReference type="PANTHER" id="PTHR35983">
    <property type="entry name" value="UPF0166 PROTEIN TM_0021"/>
    <property type="match status" value="1"/>
</dbReference>
<reference evidence="3" key="1">
    <citation type="submission" date="2009-07" db="EMBL/GenBank/DDBJ databases">
        <title>Complete sequence of chromosome of Methylovorus sp. SIP3-4.</title>
        <authorList>
            <person name="Lucas S."/>
            <person name="Copeland A."/>
            <person name="Lapidus A."/>
            <person name="Glavina del Rio T."/>
            <person name="Tice H."/>
            <person name="Bruce D."/>
            <person name="Goodwin L."/>
            <person name="Pitluck S."/>
            <person name="Clum A."/>
            <person name="Larimer F."/>
            <person name="Land M."/>
            <person name="Hauser L."/>
            <person name="Kyrpides N."/>
            <person name="Mikhailova N."/>
            <person name="Kayluzhnaya M."/>
            <person name="Chistoserdova L."/>
        </authorList>
    </citation>
    <scope>NUCLEOTIDE SEQUENCE [LARGE SCALE GENOMIC DNA]</scope>
    <source>
        <strain evidence="3">SIP3-4</strain>
    </source>
</reference>
<proteinExistence type="inferred from homology"/>
<name>C6X7L3_METGS</name>
<keyword evidence="3" id="KW-1185">Reference proteome</keyword>
<dbReference type="AlphaFoldDB" id="C6X7L3"/>